<proteinExistence type="predicted"/>
<dbReference type="EMBL" id="CADCTQ010000277">
    <property type="protein sequence ID" value="CAA9274647.1"/>
    <property type="molecule type" value="Genomic_DNA"/>
</dbReference>
<evidence type="ECO:0000256" key="1">
    <source>
        <dbReference type="SAM" id="MobiDB-lite"/>
    </source>
</evidence>
<reference evidence="2" key="1">
    <citation type="submission" date="2020-02" db="EMBL/GenBank/DDBJ databases">
        <authorList>
            <person name="Meier V. D."/>
        </authorList>
    </citation>
    <scope>NUCLEOTIDE SEQUENCE</scope>
    <source>
        <strain evidence="2">AVDCRST_MAG56</strain>
    </source>
</reference>
<accession>A0A6J4JBU9</accession>
<protein>
    <submittedName>
        <fullName evidence="2">Uncharacterized protein</fullName>
    </submittedName>
</protein>
<feature type="region of interest" description="Disordered" evidence="1">
    <location>
        <begin position="1"/>
        <end position="32"/>
    </location>
</feature>
<organism evidence="2">
    <name type="scientific">uncultured Cytophagales bacterium</name>
    <dbReference type="NCBI Taxonomy" id="158755"/>
    <lineage>
        <taxon>Bacteria</taxon>
        <taxon>Pseudomonadati</taxon>
        <taxon>Bacteroidota</taxon>
        <taxon>Sphingobacteriia</taxon>
        <taxon>Sphingobacteriales</taxon>
        <taxon>environmental samples</taxon>
    </lineage>
</organism>
<feature type="non-terminal residue" evidence="2">
    <location>
        <position position="32"/>
    </location>
</feature>
<feature type="compositionally biased region" description="Basic and acidic residues" evidence="1">
    <location>
        <begin position="17"/>
        <end position="32"/>
    </location>
</feature>
<feature type="non-terminal residue" evidence="2">
    <location>
        <position position="1"/>
    </location>
</feature>
<name>A0A6J4JBU9_9SPHI</name>
<gene>
    <name evidence="2" type="ORF">AVDCRST_MAG56-3273</name>
</gene>
<dbReference type="AlphaFoldDB" id="A0A6J4JBU9"/>
<evidence type="ECO:0000313" key="2">
    <source>
        <dbReference type="EMBL" id="CAA9274647.1"/>
    </source>
</evidence>
<sequence length="32" mass="3596">DAADRLPPRQLLPYHPHGADDSVLRQLRGEDS</sequence>